<evidence type="ECO:0000313" key="2">
    <source>
        <dbReference type="EMBL" id="GFE10530.1"/>
    </source>
</evidence>
<gene>
    <name evidence="2" type="ORF">Scani_67980</name>
</gene>
<proteinExistence type="predicted"/>
<name>A0A640SHQ1_9ACTN</name>
<keyword evidence="1" id="KW-1133">Transmembrane helix</keyword>
<protein>
    <submittedName>
        <fullName evidence="2">Uncharacterized protein</fullName>
    </submittedName>
</protein>
<dbReference type="Proteomes" id="UP000435837">
    <property type="component" value="Unassembled WGS sequence"/>
</dbReference>
<dbReference type="EMBL" id="BLIN01000005">
    <property type="protein sequence ID" value="GFE10530.1"/>
    <property type="molecule type" value="Genomic_DNA"/>
</dbReference>
<dbReference type="RefSeq" id="WP_159481373.1">
    <property type="nucleotide sequence ID" value="NZ_BAAATH010000018.1"/>
</dbReference>
<feature type="transmembrane region" description="Helical" evidence="1">
    <location>
        <begin position="67"/>
        <end position="86"/>
    </location>
</feature>
<evidence type="ECO:0000313" key="3">
    <source>
        <dbReference type="Proteomes" id="UP000435837"/>
    </source>
</evidence>
<dbReference type="GeneID" id="96636293"/>
<evidence type="ECO:0000256" key="1">
    <source>
        <dbReference type="SAM" id="Phobius"/>
    </source>
</evidence>
<sequence>MPYGSVLAVFAAWIMSVRVIKVLAEAALQVTTYLHLSGFERALAHFLWVWRHFGDNKLVTEVPAGDFLSMVIVIVGPFGVAFWWLINRRLARGAQYRHKTSLCALRALTQCAEAYVQEPGERRSALRQLDISSREVERALLHAPNAVGTMPRRSCRE</sequence>
<reference evidence="2 3" key="1">
    <citation type="submission" date="2019-12" db="EMBL/GenBank/DDBJ databases">
        <title>Whole genome shotgun sequence of Streptomyces caniferus NBRC 15389.</title>
        <authorList>
            <person name="Ichikawa N."/>
            <person name="Kimura A."/>
            <person name="Kitahashi Y."/>
            <person name="Komaki H."/>
            <person name="Tamura T."/>
        </authorList>
    </citation>
    <scope>NUCLEOTIDE SEQUENCE [LARGE SCALE GENOMIC DNA]</scope>
    <source>
        <strain evidence="2 3">NBRC 15389</strain>
    </source>
</reference>
<accession>A0A640SHQ1</accession>
<keyword evidence="1" id="KW-0812">Transmembrane</keyword>
<keyword evidence="1" id="KW-0472">Membrane</keyword>
<dbReference type="OrthoDB" id="4326167at2"/>
<organism evidence="2 3">
    <name type="scientific">Streptomyces caniferus</name>
    <dbReference type="NCBI Taxonomy" id="285557"/>
    <lineage>
        <taxon>Bacteria</taxon>
        <taxon>Bacillati</taxon>
        <taxon>Actinomycetota</taxon>
        <taxon>Actinomycetes</taxon>
        <taxon>Kitasatosporales</taxon>
        <taxon>Streptomycetaceae</taxon>
        <taxon>Streptomyces</taxon>
    </lineage>
</organism>
<dbReference type="AlphaFoldDB" id="A0A640SHQ1"/>
<comment type="caution">
    <text evidence="2">The sequence shown here is derived from an EMBL/GenBank/DDBJ whole genome shotgun (WGS) entry which is preliminary data.</text>
</comment>